<accession>A0AAP0KCQ9</accession>
<dbReference type="EMBL" id="JBBNAG010000003">
    <property type="protein sequence ID" value="KAK9148742.1"/>
    <property type="molecule type" value="Genomic_DNA"/>
</dbReference>
<proteinExistence type="predicted"/>
<evidence type="ECO:0000313" key="2">
    <source>
        <dbReference type="EMBL" id="KAK9148742.1"/>
    </source>
</evidence>
<evidence type="ECO:0000256" key="1">
    <source>
        <dbReference type="SAM" id="MobiDB-lite"/>
    </source>
</evidence>
<protein>
    <submittedName>
        <fullName evidence="2">Uncharacterized protein</fullName>
    </submittedName>
</protein>
<reference evidence="2 3" key="1">
    <citation type="submission" date="2024-01" db="EMBL/GenBank/DDBJ databases">
        <title>Genome assemblies of Stephania.</title>
        <authorList>
            <person name="Yang L."/>
        </authorList>
    </citation>
    <scope>NUCLEOTIDE SEQUENCE [LARGE SCALE GENOMIC DNA]</scope>
    <source>
        <strain evidence="2">JXDWG</strain>
        <tissue evidence="2">Leaf</tissue>
    </source>
</reference>
<gene>
    <name evidence="2" type="ORF">Scep_007499</name>
</gene>
<name>A0AAP0KCQ9_9MAGN</name>
<evidence type="ECO:0000313" key="3">
    <source>
        <dbReference type="Proteomes" id="UP001419268"/>
    </source>
</evidence>
<comment type="caution">
    <text evidence="2">The sequence shown here is derived from an EMBL/GenBank/DDBJ whole genome shotgun (WGS) entry which is preliminary data.</text>
</comment>
<keyword evidence="3" id="KW-1185">Reference proteome</keyword>
<organism evidence="2 3">
    <name type="scientific">Stephania cephalantha</name>
    <dbReference type="NCBI Taxonomy" id="152367"/>
    <lineage>
        <taxon>Eukaryota</taxon>
        <taxon>Viridiplantae</taxon>
        <taxon>Streptophyta</taxon>
        <taxon>Embryophyta</taxon>
        <taxon>Tracheophyta</taxon>
        <taxon>Spermatophyta</taxon>
        <taxon>Magnoliopsida</taxon>
        <taxon>Ranunculales</taxon>
        <taxon>Menispermaceae</taxon>
        <taxon>Menispermoideae</taxon>
        <taxon>Cissampelideae</taxon>
        <taxon>Stephania</taxon>
    </lineage>
</organism>
<feature type="compositionally biased region" description="Low complexity" evidence="1">
    <location>
        <begin position="80"/>
        <end position="90"/>
    </location>
</feature>
<dbReference type="AlphaFoldDB" id="A0AAP0KCQ9"/>
<dbReference type="Proteomes" id="UP001419268">
    <property type="component" value="Unassembled WGS sequence"/>
</dbReference>
<sequence length="236" mass="26488">MGAELSTSRPARRRSMTTSEPVTFSVKTRKNGQDLKIVVSNQVLGNHNAKSLDKSLINLRGIGLSSDGEVEAGVSKKPRGASSRKGSASGAACDASKHELQLFCNVVIIKKNMCCNMLENGLMELNYGFGRESRRMYWTNVMTWCAKTTIDFLPTKITMVQERFFLVKVLMRHIYSLKVAFPSMRLEMHAFTYTDKNERARTSALIFGNNINMFESTLQTKVAYCISNTFVKEIEA</sequence>
<feature type="region of interest" description="Disordered" evidence="1">
    <location>
        <begin position="70"/>
        <end position="90"/>
    </location>
</feature>
<feature type="region of interest" description="Disordered" evidence="1">
    <location>
        <begin position="1"/>
        <end position="21"/>
    </location>
</feature>